<evidence type="ECO:0000256" key="1">
    <source>
        <dbReference type="PROSITE-ProRule" id="PRU00023"/>
    </source>
</evidence>
<organism evidence="2 3">
    <name type="scientific">Athelia psychrophila</name>
    <dbReference type="NCBI Taxonomy" id="1759441"/>
    <lineage>
        <taxon>Eukaryota</taxon>
        <taxon>Fungi</taxon>
        <taxon>Dikarya</taxon>
        <taxon>Basidiomycota</taxon>
        <taxon>Agaricomycotina</taxon>
        <taxon>Agaricomycetes</taxon>
        <taxon>Agaricomycetidae</taxon>
        <taxon>Atheliales</taxon>
        <taxon>Atheliaceae</taxon>
        <taxon>Athelia</taxon>
    </lineage>
</organism>
<sequence>MLAPGNGQVEGPKSTSVGSFCVAQNGLTQSISVFFRKARAVDGEAEWAHRFMSHHVPCFLIESRMSRKTMFVASFSPFSVCDVNSQGGYHGNALQAAADDGDHTNVQLLLEHGADVNAEGGH</sequence>
<dbReference type="STRING" id="436010.A0A166BH81"/>
<proteinExistence type="predicted"/>
<dbReference type="AlphaFoldDB" id="A0A166BH81"/>
<reference evidence="2 3" key="1">
    <citation type="journal article" date="2016" name="Mol. Biol. Evol.">
        <title>Comparative Genomics of Early-Diverging Mushroom-Forming Fungi Provides Insights into the Origins of Lignocellulose Decay Capabilities.</title>
        <authorList>
            <person name="Nagy L.G."/>
            <person name="Riley R."/>
            <person name="Tritt A."/>
            <person name="Adam C."/>
            <person name="Daum C."/>
            <person name="Floudas D."/>
            <person name="Sun H."/>
            <person name="Yadav J.S."/>
            <person name="Pangilinan J."/>
            <person name="Larsson K.H."/>
            <person name="Matsuura K."/>
            <person name="Barry K."/>
            <person name="Labutti K."/>
            <person name="Kuo R."/>
            <person name="Ohm R.A."/>
            <person name="Bhattacharya S.S."/>
            <person name="Shirouzu T."/>
            <person name="Yoshinaga Y."/>
            <person name="Martin F.M."/>
            <person name="Grigoriev I.V."/>
            <person name="Hibbett D.S."/>
        </authorList>
    </citation>
    <scope>NUCLEOTIDE SEQUENCE [LARGE SCALE GENOMIC DNA]</scope>
    <source>
        <strain evidence="2 3">CBS 109695</strain>
    </source>
</reference>
<dbReference type="InterPro" id="IPR036770">
    <property type="entry name" value="Ankyrin_rpt-contain_sf"/>
</dbReference>
<dbReference type="Proteomes" id="UP000076532">
    <property type="component" value="Unassembled WGS sequence"/>
</dbReference>
<dbReference type="OrthoDB" id="194358at2759"/>
<evidence type="ECO:0000313" key="2">
    <source>
        <dbReference type="EMBL" id="KZP12644.1"/>
    </source>
</evidence>
<protein>
    <submittedName>
        <fullName evidence="2">Uncharacterized protein</fullName>
    </submittedName>
</protein>
<dbReference type="PROSITE" id="PS50297">
    <property type="entry name" value="ANK_REP_REGION"/>
    <property type="match status" value="1"/>
</dbReference>
<feature type="repeat" description="ANK" evidence="1">
    <location>
        <begin position="89"/>
        <end position="121"/>
    </location>
</feature>
<evidence type="ECO:0000313" key="3">
    <source>
        <dbReference type="Proteomes" id="UP000076532"/>
    </source>
</evidence>
<gene>
    <name evidence="2" type="ORF">FIBSPDRAFT_961223</name>
</gene>
<dbReference type="EMBL" id="KV417644">
    <property type="protein sequence ID" value="KZP12644.1"/>
    <property type="molecule type" value="Genomic_DNA"/>
</dbReference>
<dbReference type="InterPro" id="IPR002110">
    <property type="entry name" value="Ankyrin_rpt"/>
</dbReference>
<dbReference type="SUPFAM" id="SSF48403">
    <property type="entry name" value="Ankyrin repeat"/>
    <property type="match status" value="1"/>
</dbReference>
<name>A0A166BH81_9AGAM</name>
<dbReference type="Gene3D" id="1.25.40.20">
    <property type="entry name" value="Ankyrin repeat-containing domain"/>
    <property type="match status" value="1"/>
</dbReference>
<accession>A0A166BH81</accession>
<dbReference type="PROSITE" id="PS50088">
    <property type="entry name" value="ANK_REPEAT"/>
    <property type="match status" value="1"/>
</dbReference>
<keyword evidence="3" id="KW-1185">Reference proteome</keyword>
<keyword evidence="1" id="KW-0040">ANK repeat</keyword>